<dbReference type="GO" id="GO:0005829">
    <property type="term" value="C:cytosol"/>
    <property type="evidence" value="ECO:0007669"/>
    <property type="project" value="TreeGrafter"/>
</dbReference>
<evidence type="ECO:0000256" key="1">
    <source>
        <dbReference type="ARBA" id="ARBA00022679"/>
    </source>
</evidence>
<dbReference type="Pfam" id="PF00294">
    <property type="entry name" value="PfkB"/>
    <property type="match status" value="1"/>
</dbReference>
<comment type="caution">
    <text evidence="4">The sequence shown here is derived from an EMBL/GenBank/DDBJ whole genome shotgun (WGS) entry which is preliminary data.</text>
</comment>
<keyword evidence="5" id="KW-1185">Reference proteome</keyword>
<proteinExistence type="predicted"/>
<reference evidence="4 5" key="1">
    <citation type="submission" date="2018-08" db="EMBL/GenBank/DDBJ databases">
        <title>Murine metabolic-syndrome-specific gut microbial biobank.</title>
        <authorList>
            <person name="Liu C."/>
        </authorList>
    </citation>
    <scope>NUCLEOTIDE SEQUENCE [LARGE SCALE GENOMIC DNA]</scope>
    <source>
        <strain evidence="4 5">28</strain>
    </source>
</reference>
<feature type="domain" description="Carbohydrate kinase PfkB" evidence="3">
    <location>
        <begin position="1"/>
        <end position="290"/>
    </location>
</feature>
<dbReference type="PANTHER" id="PTHR10584">
    <property type="entry name" value="SUGAR KINASE"/>
    <property type="match status" value="1"/>
</dbReference>
<name>A0A845QNS5_9FIRM</name>
<dbReference type="EMBL" id="QXWK01000014">
    <property type="protein sequence ID" value="NBH61688.1"/>
    <property type="molecule type" value="Genomic_DNA"/>
</dbReference>
<keyword evidence="2" id="KW-0418">Kinase</keyword>
<gene>
    <name evidence="4" type="ORF">D0435_08490</name>
</gene>
<sequence>MAEITVVGGINIDIEGIPYQPLRTADSNPGLVNQSFGGVGRNIVENIARMGGDAAMLSLTGDDFMGESARKQLESLGVGTDHIYHIQGESTGVYLSILNHRNDMELAICNMDILERITPAFLEDKMEFLNRSKIVGVDCNLQRESLDYITEHARVPLFLDPVSASKAERVKPIIGAFHTIKPNRIEAELLSGIKITDEISLSRAGEWFCRQGVKRVFISLGEKGAYYREGACEGIAATKSVRVLSATGAGDAFSAAILLGHVKGMSAREAAQMGIACASIAMEAKTAVNPEISMEKVYDRI</sequence>
<evidence type="ECO:0000259" key="3">
    <source>
        <dbReference type="Pfam" id="PF00294"/>
    </source>
</evidence>
<protein>
    <recommendedName>
        <fullName evidence="3">Carbohydrate kinase PfkB domain-containing protein</fullName>
    </recommendedName>
</protein>
<accession>A0A845QNS5</accession>
<organism evidence="4 5">
    <name type="scientific">Anaerotruncus colihominis</name>
    <dbReference type="NCBI Taxonomy" id="169435"/>
    <lineage>
        <taxon>Bacteria</taxon>
        <taxon>Bacillati</taxon>
        <taxon>Bacillota</taxon>
        <taxon>Clostridia</taxon>
        <taxon>Eubacteriales</taxon>
        <taxon>Oscillospiraceae</taxon>
        <taxon>Anaerotruncus</taxon>
    </lineage>
</organism>
<dbReference type="SUPFAM" id="SSF53613">
    <property type="entry name" value="Ribokinase-like"/>
    <property type="match status" value="1"/>
</dbReference>
<dbReference type="AlphaFoldDB" id="A0A845QNS5"/>
<dbReference type="InterPro" id="IPR011611">
    <property type="entry name" value="PfkB_dom"/>
</dbReference>
<evidence type="ECO:0000256" key="2">
    <source>
        <dbReference type="ARBA" id="ARBA00022777"/>
    </source>
</evidence>
<dbReference type="GO" id="GO:0016301">
    <property type="term" value="F:kinase activity"/>
    <property type="evidence" value="ECO:0007669"/>
    <property type="project" value="UniProtKB-KW"/>
</dbReference>
<dbReference type="Proteomes" id="UP000446866">
    <property type="component" value="Unassembled WGS sequence"/>
</dbReference>
<evidence type="ECO:0000313" key="4">
    <source>
        <dbReference type="EMBL" id="NBH61688.1"/>
    </source>
</evidence>
<evidence type="ECO:0000313" key="5">
    <source>
        <dbReference type="Proteomes" id="UP000446866"/>
    </source>
</evidence>
<dbReference type="InterPro" id="IPR029056">
    <property type="entry name" value="Ribokinase-like"/>
</dbReference>
<keyword evidence="1" id="KW-0808">Transferase</keyword>
<dbReference type="PANTHER" id="PTHR10584:SF166">
    <property type="entry name" value="RIBOKINASE"/>
    <property type="match status" value="1"/>
</dbReference>
<dbReference type="CDD" id="cd01941">
    <property type="entry name" value="YeiC_kinase_like"/>
    <property type="match status" value="1"/>
</dbReference>
<dbReference type="Gene3D" id="3.40.1190.20">
    <property type="match status" value="1"/>
</dbReference>
<dbReference type="RefSeq" id="WP_160201971.1">
    <property type="nucleotide sequence ID" value="NZ_QXWK01000014.1"/>
</dbReference>